<reference evidence="1 2" key="1">
    <citation type="submission" date="2015-04" db="EMBL/GenBank/DDBJ databases">
        <authorList>
            <person name="Hodson T.S."/>
            <person name="Hyde J.R."/>
            <person name="Schouten J.T."/>
            <person name="Crockett J.T."/>
            <person name="Smith T.A."/>
            <person name="Merrill B.D."/>
            <person name="Crook M.B."/>
            <person name="Griffitts J.S."/>
            <person name="Burnett S.H."/>
            <person name="Grose J.H."/>
            <person name="Breakwell D.P."/>
        </authorList>
    </citation>
    <scope>NUCLEOTIDE SEQUENCE [LARGE SCALE GENOMIC DNA]</scope>
</reference>
<dbReference type="KEGG" id="vg:26638952"/>
<protein>
    <submittedName>
        <fullName evidence="1">Uncharacterized protein</fullName>
    </submittedName>
</protein>
<gene>
    <name evidence="1" type="ORF">PHIN3_217</name>
</gene>
<name>A0A0F6WCX2_9CAUD</name>
<evidence type="ECO:0000313" key="2">
    <source>
        <dbReference type="Proteomes" id="UP000202958"/>
    </source>
</evidence>
<keyword evidence="2" id="KW-1185">Reference proteome</keyword>
<proteinExistence type="predicted"/>
<dbReference type="GeneID" id="26638952"/>
<evidence type="ECO:0000313" key="1">
    <source>
        <dbReference type="EMBL" id="AKF13480.1"/>
    </source>
</evidence>
<dbReference type="EMBL" id="KR052482">
    <property type="protein sequence ID" value="AKF13480.1"/>
    <property type="molecule type" value="Genomic_DNA"/>
</dbReference>
<dbReference type="Proteomes" id="UP000202958">
    <property type="component" value="Segment"/>
</dbReference>
<dbReference type="RefSeq" id="YP_009212457.1">
    <property type="nucleotide sequence ID" value="NC_028945.1"/>
</dbReference>
<sequence>MTSQLETDLILAHIGYEGIANQLRLAQHYFKEDPSKQNRKRVLERLEALVKAEVRKNKALTAIDEAARMFALSDGTR</sequence>
<accession>A0A0F6WCX2</accession>
<organism evidence="1 2">
    <name type="scientific">Sinorhizobium phage phiN3</name>
    <dbReference type="NCBI Taxonomy" id="1647405"/>
    <lineage>
        <taxon>Viruses</taxon>
        <taxon>Duplodnaviria</taxon>
        <taxon>Heunggongvirae</taxon>
        <taxon>Uroviricota</taxon>
        <taxon>Caudoviricetes</taxon>
        <taxon>Emdodecavirus</taxon>
        <taxon>Emdodecavirus N3</taxon>
    </lineage>
</organism>